<dbReference type="Pfam" id="PF13358">
    <property type="entry name" value="DDE_3"/>
    <property type="match status" value="1"/>
</dbReference>
<dbReference type="Gene3D" id="3.30.420.10">
    <property type="entry name" value="Ribonuclease H-like superfamily/Ribonuclease H"/>
    <property type="match status" value="1"/>
</dbReference>
<evidence type="ECO:0000313" key="2">
    <source>
        <dbReference type="EMBL" id="CEP08983.1"/>
    </source>
</evidence>
<protein>
    <recommendedName>
        <fullName evidence="1">Tc1-like transposase DDE domain-containing protein</fullName>
    </recommendedName>
</protein>
<dbReference type="OrthoDB" id="2207820at2759"/>
<dbReference type="Proteomes" id="UP000054107">
    <property type="component" value="Unassembled WGS sequence"/>
</dbReference>
<evidence type="ECO:0000313" key="3">
    <source>
        <dbReference type="Proteomes" id="UP000054107"/>
    </source>
</evidence>
<dbReference type="InterPro" id="IPR036397">
    <property type="entry name" value="RNaseH_sf"/>
</dbReference>
<dbReference type="NCBIfam" id="NF033545">
    <property type="entry name" value="transpos_IS630"/>
    <property type="match status" value="1"/>
</dbReference>
<keyword evidence="3" id="KW-1185">Reference proteome</keyword>
<dbReference type="AlphaFoldDB" id="A0A0B7N0W2"/>
<dbReference type="InterPro" id="IPR038717">
    <property type="entry name" value="Tc1-like_DDE_dom"/>
</dbReference>
<reference evidence="2 3" key="1">
    <citation type="submission" date="2014-09" db="EMBL/GenBank/DDBJ databases">
        <authorList>
            <person name="Ellenberger Sabrina"/>
        </authorList>
    </citation>
    <scope>NUCLEOTIDE SEQUENCE [LARGE SCALE GENOMIC DNA]</scope>
    <source>
        <strain evidence="2 3">CBS 412.66</strain>
    </source>
</reference>
<sequence length="429" mass="49490">MSMQFFYEDGQGHVVDENGVEPMDLVVDEELFAIETISSRTQFLANKPPERPHNPLMRAVVDERSNEDVYMEQCNKRCYTVYSDDDKSRFFHLFFSKCLNASAAARQLGIHVRAAQRWVKRYYEDPESIFEKKRKSGRRRILGEDHKQFLLNYIDENPSAVVTEVAESLTQNFADLNASRSTIYNFMTTECNLSIKQAQFQPVERNSKEKIQQRYHWVQKWQQTDLDFTTNCVFLDESAFHINLKRGMAWSKKGTPAIVTVPMTKAKATSILGAISATGLINVSLRVPKRIKKRKIGRSTDGYSIGTVTGHYLSFLKATLDEMDKHPDMKGHYLVMDNAPIHSSSDIGKYINSRGYRYVYLPPYSPELNPIEQFWSVVKSKVKRNKFLEKESLMTRISEACNSLYFSDFQGFVSHSAKCFDKCLNKETL</sequence>
<dbReference type="PANTHER" id="PTHR46564">
    <property type="entry name" value="TRANSPOSASE"/>
    <property type="match status" value="1"/>
</dbReference>
<feature type="domain" description="Tc1-like transposase DDE" evidence="1">
    <location>
        <begin position="315"/>
        <end position="393"/>
    </location>
</feature>
<dbReference type="EMBL" id="LN720789">
    <property type="protein sequence ID" value="CEP08983.1"/>
    <property type="molecule type" value="Genomic_DNA"/>
</dbReference>
<dbReference type="PANTHER" id="PTHR46564:SF1">
    <property type="entry name" value="TRANSPOSASE"/>
    <property type="match status" value="1"/>
</dbReference>
<dbReference type="InterPro" id="IPR047655">
    <property type="entry name" value="Transpos_IS630-like"/>
</dbReference>
<evidence type="ECO:0000259" key="1">
    <source>
        <dbReference type="Pfam" id="PF13358"/>
    </source>
</evidence>
<dbReference type="STRING" id="35722.A0A0B7N0W2"/>
<dbReference type="InterPro" id="IPR009057">
    <property type="entry name" value="Homeodomain-like_sf"/>
</dbReference>
<dbReference type="GO" id="GO:0003676">
    <property type="term" value="F:nucleic acid binding"/>
    <property type="evidence" value="ECO:0007669"/>
    <property type="project" value="InterPro"/>
</dbReference>
<organism evidence="2 3">
    <name type="scientific">Parasitella parasitica</name>
    <dbReference type="NCBI Taxonomy" id="35722"/>
    <lineage>
        <taxon>Eukaryota</taxon>
        <taxon>Fungi</taxon>
        <taxon>Fungi incertae sedis</taxon>
        <taxon>Mucoromycota</taxon>
        <taxon>Mucoromycotina</taxon>
        <taxon>Mucoromycetes</taxon>
        <taxon>Mucorales</taxon>
        <taxon>Mucorineae</taxon>
        <taxon>Mucoraceae</taxon>
        <taxon>Parasitella</taxon>
    </lineage>
</organism>
<name>A0A0B7N0W2_9FUNG</name>
<dbReference type="SUPFAM" id="SSF46689">
    <property type="entry name" value="Homeodomain-like"/>
    <property type="match status" value="1"/>
</dbReference>
<accession>A0A0B7N0W2</accession>
<proteinExistence type="predicted"/>
<gene>
    <name evidence="2" type="primary">PARPA_02402.1 scaffold 4287</name>
</gene>